<gene>
    <name evidence="1" type="ORF">FM042_08305</name>
</gene>
<dbReference type="RefSeq" id="WP_143235958.1">
    <property type="nucleotide sequence ID" value="NZ_VJWL01000002.1"/>
</dbReference>
<dbReference type="Proteomes" id="UP000320359">
    <property type="component" value="Unassembled WGS sequence"/>
</dbReference>
<sequence>MKCRMGCGACCIAPSISSPIPGMPQGKPANTRCVQLTDDNLCALFGQPERPLVCEQFQAQADICGTSRDEALILLSDLEQATLS</sequence>
<dbReference type="EMBL" id="VJWL01000002">
    <property type="protein sequence ID" value="TRW48973.1"/>
    <property type="molecule type" value="Genomic_DNA"/>
</dbReference>
<dbReference type="InterPro" id="IPR052572">
    <property type="entry name" value="UPF0153_domain"/>
</dbReference>
<evidence type="ECO:0000313" key="2">
    <source>
        <dbReference type="Proteomes" id="UP000320359"/>
    </source>
</evidence>
<reference evidence="1 2" key="1">
    <citation type="submission" date="2019-07" db="EMBL/GenBank/DDBJ databases">
        <authorList>
            <person name="Yang M."/>
            <person name="Zhao D."/>
            <person name="Xiang H."/>
        </authorList>
    </citation>
    <scope>NUCLEOTIDE SEQUENCE [LARGE SCALE GENOMIC DNA]</scope>
    <source>
        <strain evidence="1 2">IM1326</strain>
    </source>
</reference>
<name>A0A552X2Y8_9GAMM</name>
<organism evidence="1 2">
    <name type="scientific">Aliidiomarina halalkaliphila</name>
    <dbReference type="NCBI Taxonomy" id="2593535"/>
    <lineage>
        <taxon>Bacteria</taxon>
        <taxon>Pseudomonadati</taxon>
        <taxon>Pseudomonadota</taxon>
        <taxon>Gammaproteobacteria</taxon>
        <taxon>Alteromonadales</taxon>
        <taxon>Idiomarinaceae</taxon>
        <taxon>Aliidiomarina</taxon>
    </lineage>
</organism>
<dbReference type="Pfam" id="PF03692">
    <property type="entry name" value="CxxCxxCC"/>
    <property type="match status" value="1"/>
</dbReference>
<protein>
    <submittedName>
        <fullName evidence="1">YkgJ family cysteine cluster protein</fullName>
    </submittedName>
</protein>
<evidence type="ECO:0000313" key="1">
    <source>
        <dbReference type="EMBL" id="TRW48973.1"/>
    </source>
</evidence>
<dbReference type="PANTHER" id="PTHR36931">
    <property type="entry name" value="UPF0153 PROTEIN YEIW"/>
    <property type="match status" value="1"/>
</dbReference>
<dbReference type="InterPro" id="IPR005358">
    <property type="entry name" value="Puta_zinc/iron-chelating_dom"/>
</dbReference>
<proteinExistence type="predicted"/>
<dbReference type="OrthoDB" id="9803986at2"/>
<dbReference type="AlphaFoldDB" id="A0A552X2Y8"/>
<dbReference type="PANTHER" id="PTHR36931:SF1">
    <property type="entry name" value="UPF0153 PROTEIN YEIW"/>
    <property type="match status" value="1"/>
</dbReference>
<comment type="caution">
    <text evidence="1">The sequence shown here is derived from an EMBL/GenBank/DDBJ whole genome shotgun (WGS) entry which is preliminary data.</text>
</comment>
<accession>A0A552X2Y8</accession>
<keyword evidence="2" id="KW-1185">Reference proteome</keyword>